<sequence length="228" mass="27120">MMKKYIFVLCPPFHGSTIIVNLLSSSSKVSSLMSVQQHGESQWLYKNHGDTTYEDNRWDPNYNLDMDMVKNIFDIYFDNEKIFFVEKSPPMICRAEKFQEYFSKFGEVYFIISIRNPYSVNDNNSIQGWVKFAGYQKKNIETLKNTIVTSYEEICLHLDNFILKIQKKIPELDDMKNWDNHLAKNTSFERSKMIHGNKVDRYINKEEKTQVLKNNIELLHYFGYEILE</sequence>
<dbReference type="EMBL" id="MN739263">
    <property type="protein sequence ID" value="QHS96114.1"/>
    <property type="molecule type" value="Genomic_DNA"/>
</dbReference>
<protein>
    <recommendedName>
        <fullName evidence="2">Sulfotransferase domain-containing protein</fullName>
    </recommendedName>
</protein>
<evidence type="ECO:0000313" key="1">
    <source>
        <dbReference type="EMBL" id="QHS96114.1"/>
    </source>
</evidence>
<dbReference type="AlphaFoldDB" id="A0A6C0BX48"/>
<dbReference type="InterPro" id="IPR027417">
    <property type="entry name" value="P-loop_NTPase"/>
</dbReference>
<name>A0A6C0BX48_9ZZZZ</name>
<accession>A0A6C0BX48</accession>
<evidence type="ECO:0008006" key="2">
    <source>
        <dbReference type="Google" id="ProtNLM"/>
    </source>
</evidence>
<dbReference type="Gene3D" id="3.40.50.300">
    <property type="entry name" value="P-loop containing nucleotide triphosphate hydrolases"/>
    <property type="match status" value="1"/>
</dbReference>
<reference evidence="1" key="1">
    <citation type="journal article" date="2020" name="Nature">
        <title>Giant virus diversity and host interactions through global metagenomics.</title>
        <authorList>
            <person name="Schulz F."/>
            <person name="Roux S."/>
            <person name="Paez-Espino D."/>
            <person name="Jungbluth S."/>
            <person name="Walsh D.A."/>
            <person name="Denef V.J."/>
            <person name="McMahon K.D."/>
            <person name="Konstantinidis K.T."/>
            <person name="Eloe-Fadrosh E.A."/>
            <person name="Kyrpides N.C."/>
            <person name="Woyke T."/>
        </authorList>
    </citation>
    <scope>NUCLEOTIDE SEQUENCE</scope>
    <source>
        <strain evidence="1">GVMAG-M-3300019093-7</strain>
    </source>
</reference>
<proteinExistence type="predicted"/>
<organism evidence="1">
    <name type="scientific">viral metagenome</name>
    <dbReference type="NCBI Taxonomy" id="1070528"/>
    <lineage>
        <taxon>unclassified sequences</taxon>
        <taxon>metagenomes</taxon>
        <taxon>organismal metagenomes</taxon>
    </lineage>
</organism>
<dbReference type="SUPFAM" id="SSF52540">
    <property type="entry name" value="P-loop containing nucleoside triphosphate hydrolases"/>
    <property type="match status" value="1"/>
</dbReference>